<name>A0ABW5Y3H3_9BACL</name>
<organism evidence="1 2">
    <name type="scientific">Kurthia populi</name>
    <dbReference type="NCBI Taxonomy" id="1562132"/>
    <lineage>
        <taxon>Bacteria</taxon>
        <taxon>Bacillati</taxon>
        <taxon>Bacillota</taxon>
        <taxon>Bacilli</taxon>
        <taxon>Bacillales</taxon>
        <taxon>Caryophanaceae</taxon>
        <taxon>Kurthia</taxon>
    </lineage>
</organism>
<evidence type="ECO:0000313" key="2">
    <source>
        <dbReference type="Proteomes" id="UP001597568"/>
    </source>
</evidence>
<dbReference type="RefSeq" id="WP_139996404.1">
    <property type="nucleotide sequence ID" value="NZ_JBHUOR010000130.1"/>
</dbReference>
<sequence length="138" mass="15654">MSVEFHGLAEIQQRLKQMMSEKEFKKLTDTAVTAGATVLKKEVARRLSSSLGDYSIGATVDEIVMSKPKSKRGARTVQIGWNGPLERYRIIHLNENGYKRDGKFYGPQLGGYKQIAKAMETKKQEVFDATRREMAKRL</sequence>
<dbReference type="EMBL" id="JBHUOR010000130">
    <property type="protein sequence ID" value="MFD2869889.1"/>
    <property type="molecule type" value="Genomic_DNA"/>
</dbReference>
<keyword evidence="2" id="KW-1185">Reference proteome</keyword>
<evidence type="ECO:0008006" key="3">
    <source>
        <dbReference type="Google" id="ProtNLM"/>
    </source>
</evidence>
<dbReference type="Proteomes" id="UP001597568">
    <property type="component" value="Unassembled WGS sequence"/>
</dbReference>
<comment type="caution">
    <text evidence="1">The sequence shown here is derived from an EMBL/GenBank/DDBJ whole genome shotgun (WGS) entry which is preliminary data.</text>
</comment>
<gene>
    <name evidence="1" type="ORF">ACFSY7_15455</name>
</gene>
<reference evidence="2" key="1">
    <citation type="journal article" date="2019" name="Int. J. Syst. Evol. Microbiol.">
        <title>The Global Catalogue of Microorganisms (GCM) 10K type strain sequencing project: providing services to taxonomists for standard genome sequencing and annotation.</title>
        <authorList>
            <consortium name="The Broad Institute Genomics Platform"/>
            <consortium name="The Broad Institute Genome Sequencing Center for Infectious Disease"/>
            <person name="Wu L."/>
            <person name="Ma J."/>
        </authorList>
    </citation>
    <scope>NUCLEOTIDE SEQUENCE [LARGE SCALE GENOMIC DNA]</scope>
    <source>
        <strain evidence="2">KCTC 33522</strain>
    </source>
</reference>
<protein>
    <recommendedName>
        <fullName evidence="3">Phage protein, HK97 gp10 family</fullName>
    </recommendedName>
</protein>
<accession>A0ABW5Y3H3</accession>
<evidence type="ECO:0000313" key="1">
    <source>
        <dbReference type="EMBL" id="MFD2869889.1"/>
    </source>
</evidence>
<proteinExistence type="predicted"/>